<gene>
    <name evidence="1" type="ORF">ELAC_1380</name>
</gene>
<organism evidence="1 2">
    <name type="scientific">Estrella lausannensis</name>
    <dbReference type="NCBI Taxonomy" id="483423"/>
    <lineage>
        <taxon>Bacteria</taxon>
        <taxon>Pseudomonadati</taxon>
        <taxon>Chlamydiota</taxon>
        <taxon>Chlamydiia</taxon>
        <taxon>Parachlamydiales</taxon>
        <taxon>Candidatus Criblamydiaceae</taxon>
        <taxon>Estrella</taxon>
    </lineage>
</organism>
<dbReference type="SUPFAM" id="SSF48403">
    <property type="entry name" value="Ankyrin repeat"/>
    <property type="match status" value="1"/>
</dbReference>
<sequence length="691" mass="78484">MNPTNQNSSWPLFQSFFEVAPRREGPSLLQDIPPEMLTPLSSWAIEQDPCTLLAGEIACGNYETAVSMIEQDTRPLWILKQTGSTPLHTLAGAPLTPEEIHTLNDLLLQRGYNPLIVDELGNTYLTLLIERQNIPAARLFLIILRAWSINRDILLPRLFTQIFQRITESSAYSYEEKRCLIVSITGLLTEEEGCRCFNDCLVKITNRHPPFAAVKLRIIMNLLEARQSLCHFRMNWYQDGAGRNLIHIVLLDSSASVDEIHLAVTALVNAGCDINHQSQNRCYPLLLVLQSLLPFAQKKWLAERFIELNAERHALHPGTTTPAFRKLLENNVEYKSTNELAELTQLLTGRCYYQEYFYLTLLSNLFSIEFQWNQDGFSISTAGLPKNETQIESWLEIEAWGFYSSLITPSHPHYNFLWKKMMDKLSPESAKALTEVGWIYLYPALLKVQGALSRAFHSGRDRSNILQITGDENPVAFVATLKTNDESYHDIGIAFQNNTAYLCNKGYGTPESGISAHPLSRHEIQQMKSEIDRGMSVIALIDRYFPGRSFRTQHKTHLVYSQKRQKVGNCPIASYTSLEMAILHAALKDLFKQNGQVAAEIVKTIKDLHRESRKEHALGIYLTYHAVQREIPINSHMLIAIGRDAVKDPSRWPIADIIIDKTQSVFPALSAYIASLKNKAPGTQENLWEMN</sequence>
<dbReference type="AlphaFoldDB" id="A0A0H5DQ12"/>
<evidence type="ECO:0000313" key="2">
    <source>
        <dbReference type="Proteomes" id="UP000220251"/>
    </source>
</evidence>
<reference evidence="2" key="1">
    <citation type="submission" date="2015-06" db="EMBL/GenBank/DDBJ databases">
        <authorList>
            <person name="Bertelli C."/>
        </authorList>
    </citation>
    <scope>NUCLEOTIDE SEQUENCE [LARGE SCALE GENOMIC DNA]</scope>
    <source>
        <strain evidence="2">CRIB-30</strain>
    </source>
</reference>
<dbReference type="Proteomes" id="UP000220251">
    <property type="component" value="Unassembled WGS sequence"/>
</dbReference>
<dbReference type="EMBL" id="CWGJ01000019">
    <property type="protein sequence ID" value="CRX38716.1"/>
    <property type="molecule type" value="Genomic_DNA"/>
</dbReference>
<dbReference type="OrthoDB" id="22636at2"/>
<keyword evidence="2" id="KW-1185">Reference proteome</keyword>
<protein>
    <submittedName>
        <fullName evidence="1">Uncharacterized protein</fullName>
    </submittedName>
</protein>
<proteinExistence type="predicted"/>
<dbReference type="InterPro" id="IPR036770">
    <property type="entry name" value="Ankyrin_rpt-contain_sf"/>
</dbReference>
<name>A0A0H5DQ12_9BACT</name>
<dbReference type="Gene3D" id="1.25.40.20">
    <property type="entry name" value="Ankyrin repeat-containing domain"/>
    <property type="match status" value="1"/>
</dbReference>
<accession>A0A0H5DQ12</accession>
<dbReference type="RefSeq" id="WP_098038581.1">
    <property type="nucleotide sequence ID" value="NZ_CWGJ01000019.1"/>
</dbReference>
<evidence type="ECO:0000313" key="1">
    <source>
        <dbReference type="EMBL" id="CRX38716.1"/>
    </source>
</evidence>